<dbReference type="Proteomes" id="UP001301388">
    <property type="component" value="Unassembled WGS sequence"/>
</dbReference>
<keyword evidence="2" id="KW-1185">Reference proteome</keyword>
<dbReference type="Pfam" id="PF05159">
    <property type="entry name" value="Capsule_synth"/>
    <property type="match status" value="1"/>
</dbReference>
<dbReference type="EMBL" id="JAYGIE010000087">
    <property type="protein sequence ID" value="MEA5479317.1"/>
    <property type="molecule type" value="Genomic_DNA"/>
</dbReference>
<protein>
    <recommendedName>
        <fullName evidence="3">Capsule polysaccharide biosynthesis protein</fullName>
    </recommendedName>
</protein>
<dbReference type="InterPro" id="IPR007833">
    <property type="entry name" value="Capsule_polysaccharide_synth"/>
</dbReference>
<evidence type="ECO:0008006" key="3">
    <source>
        <dbReference type="Google" id="ProtNLM"/>
    </source>
</evidence>
<comment type="caution">
    <text evidence="1">The sequence shown here is derived from an EMBL/GenBank/DDBJ whole genome shotgun (WGS) entry which is preliminary data.</text>
</comment>
<evidence type="ECO:0000313" key="1">
    <source>
        <dbReference type="EMBL" id="MEA5479317.1"/>
    </source>
</evidence>
<proteinExistence type="predicted"/>
<gene>
    <name evidence="1" type="ORF">VB774_16975</name>
</gene>
<evidence type="ECO:0000313" key="2">
    <source>
        <dbReference type="Proteomes" id="UP001301388"/>
    </source>
</evidence>
<accession>A0ABU5TLW1</accession>
<reference evidence="1 2" key="1">
    <citation type="submission" date="2023-12" db="EMBL/GenBank/DDBJ databases">
        <title>Baltic Sea Cyanobacteria.</title>
        <authorList>
            <person name="Delbaje E."/>
            <person name="Fewer D.P."/>
            <person name="Shishido T.K."/>
        </authorList>
    </citation>
    <scope>NUCLEOTIDE SEQUENCE [LARGE SCALE GENOMIC DNA]</scope>
    <source>
        <strain evidence="1 2">UHCC 0370</strain>
    </source>
</reference>
<sequence>MKLIINGFYNNPSLNQAFINIMNEFQASQCHVFTDGNIPNPNLLPPINITFYDHQQMILGSYININWHEIKPLDEEIISKMAKCESLVLRMMERISSELLTYDTRKRMYLRHLRYWNYILDKEEINLFLASGIPHEVYDYIIYCLCKLKNIPTLLIIQSSIDGVVFVSKDWEEPAIEIAKTYEQIIKHQPELIQLSDLFRKHYIRQTSKENDPIPWYMDNMSNIPIVIKDLSKKIKQSPFKTFFKIFNLPKALSKLIKTTQYLQKTKELFDLYESNAISPNLSEKYIYVALHYQPECTTSPMAGAFVDQLLIVQMIANVLPEDIYLYVKEHPCQTLHGRDINFYNDLLDIPQVRLIPRAYNSFRLLENCLAVATATGTAGWEGLFRQKPVLMFGHHFYQYAPKVFPIHSLEDCEIAIHKIVNCAVKPSLHEMEIFLKAMETIAVIGYADMDFHSVVSVSDKANTSNLSYALKQKIHQLGFATLNQ</sequence>
<dbReference type="RefSeq" id="WP_323262583.1">
    <property type="nucleotide sequence ID" value="NZ_JAYGIE010000087.1"/>
</dbReference>
<organism evidence="1 2">
    <name type="scientific">Pseudanabaena galeata UHCC 0370</name>
    <dbReference type="NCBI Taxonomy" id="3110310"/>
    <lineage>
        <taxon>Bacteria</taxon>
        <taxon>Bacillati</taxon>
        <taxon>Cyanobacteriota</taxon>
        <taxon>Cyanophyceae</taxon>
        <taxon>Pseudanabaenales</taxon>
        <taxon>Pseudanabaenaceae</taxon>
        <taxon>Pseudanabaena</taxon>
    </lineage>
</organism>
<name>A0ABU5TLW1_9CYAN</name>